<keyword evidence="2" id="KW-0812">Transmembrane</keyword>
<dbReference type="Proteomes" id="UP000664859">
    <property type="component" value="Unassembled WGS sequence"/>
</dbReference>
<name>A0A836CE83_9STRA</name>
<feature type="compositionally biased region" description="Basic residues" evidence="1">
    <location>
        <begin position="206"/>
        <end position="221"/>
    </location>
</feature>
<feature type="region of interest" description="Disordered" evidence="1">
    <location>
        <begin position="206"/>
        <end position="229"/>
    </location>
</feature>
<reference evidence="3" key="1">
    <citation type="submission" date="2021-02" db="EMBL/GenBank/DDBJ databases">
        <title>First Annotated Genome of the Yellow-green Alga Tribonema minus.</title>
        <authorList>
            <person name="Mahan K.M."/>
        </authorList>
    </citation>
    <scope>NUCLEOTIDE SEQUENCE</scope>
    <source>
        <strain evidence="3">UTEX B ZZ1240</strain>
    </source>
</reference>
<dbReference type="EMBL" id="JAFCMP010000246">
    <property type="protein sequence ID" value="KAG5182439.1"/>
    <property type="molecule type" value="Genomic_DNA"/>
</dbReference>
<organism evidence="3 4">
    <name type="scientific">Tribonema minus</name>
    <dbReference type="NCBI Taxonomy" id="303371"/>
    <lineage>
        <taxon>Eukaryota</taxon>
        <taxon>Sar</taxon>
        <taxon>Stramenopiles</taxon>
        <taxon>Ochrophyta</taxon>
        <taxon>PX clade</taxon>
        <taxon>Xanthophyceae</taxon>
        <taxon>Tribonematales</taxon>
        <taxon>Tribonemataceae</taxon>
        <taxon>Tribonema</taxon>
    </lineage>
</organism>
<feature type="transmembrane region" description="Helical" evidence="2">
    <location>
        <begin position="116"/>
        <end position="141"/>
    </location>
</feature>
<evidence type="ECO:0000256" key="2">
    <source>
        <dbReference type="SAM" id="Phobius"/>
    </source>
</evidence>
<dbReference type="AlphaFoldDB" id="A0A836CE83"/>
<evidence type="ECO:0000313" key="3">
    <source>
        <dbReference type="EMBL" id="KAG5182439.1"/>
    </source>
</evidence>
<sequence>GCYQQKIYPFRCRSHCSQYQWYQHCGSSATKTVQIRWWPVCQSQVATPRHSLSTCFLSPSPNPPPAGCSLCNHSCKPHPVVCLLANQIHRSHSQQPCVQHSELRFKGSPNVKYDVILLRLGIMQAALLTLALLAVLDVVAYRARRYHGAKKLSPECRAVANVRGDVITSTLSDSIAQALQHFGVALHCGDDIGVAAFDGVHDGSSHRRRRRRRFRRKRRPPGRFSPLEADESLLGQQNLDVGVHHLD</sequence>
<keyword evidence="2" id="KW-1133">Transmembrane helix</keyword>
<evidence type="ECO:0000256" key="1">
    <source>
        <dbReference type="SAM" id="MobiDB-lite"/>
    </source>
</evidence>
<feature type="non-terminal residue" evidence="3">
    <location>
        <position position="1"/>
    </location>
</feature>
<comment type="caution">
    <text evidence="3">The sequence shown here is derived from an EMBL/GenBank/DDBJ whole genome shotgun (WGS) entry which is preliminary data.</text>
</comment>
<proteinExistence type="predicted"/>
<protein>
    <submittedName>
        <fullName evidence="3">Uncharacterized protein</fullName>
    </submittedName>
</protein>
<keyword evidence="2" id="KW-0472">Membrane</keyword>
<evidence type="ECO:0000313" key="4">
    <source>
        <dbReference type="Proteomes" id="UP000664859"/>
    </source>
</evidence>
<gene>
    <name evidence="3" type="ORF">JKP88DRAFT_319063</name>
</gene>
<accession>A0A836CE83</accession>
<keyword evidence="4" id="KW-1185">Reference proteome</keyword>